<evidence type="ECO:0000256" key="6">
    <source>
        <dbReference type="ARBA" id="ARBA00022692"/>
    </source>
</evidence>
<comment type="caution">
    <text evidence="10">The sequence shown here is derived from an EMBL/GenBank/DDBJ whole genome shotgun (WGS) entry which is preliminary data.</text>
</comment>
<keyword evidence="4 10" id="KW-0762">Sugar transport</keyword>
<evidence type="ECO:0000256" key="4">
    <source>
        <dbReference type="ARBA" id="ARBA00022597"/>
    </source>
</evidence>
<keyword evidence="5" id="KW-0598">Phosphotransferase system</keyword>
<feature type="transmembrane region" description="Helical" evidence="9">
    <location>
        <begin position="102"/>
        <end position="124"/>
    </location>
</feature>
<dbReference type="InterPro" id="IPR004700">
    <property type="entry name" value="PTS_IIC_man"/>
</dbReference>
<dbReference type="PANTHER" id="PTHR32502:SF8">
    <property type="entry name" value="N-ACETYLGALACTOSAMINE PERMEASE IIC COMPONENT 1"/>
    <property type="match status" value="1"/>
</dbReference>
<dbReference type="GO" id="GO:0005886">
    <property type="term" value="C:plasma membrane"/>
    <property type="evidence" value="ECO:0007669"/>
    <property type="project" value="UniProtKB-SubCell"/>
</dbReference>
<organism evidence="10 11">
    <name type="scientific">Listeria immobilis</name>
    <dbReference type="NCBI Taxonomy" id="2713502"/>
    <lineage>
        <taxon>Bacteria</taxon>
        <taxon>Bacillati</taxon>
        <taxon>Bacillota</taxon>
        <taxon>Bacilli</taxon>
        <taxon>Bacillales</taxon>
        <taxon>Listeriaceae</taxon>
        <taxon>Listeria</taxon>
    </lineage>
</organism>
<feature type="transmembrane region" description="Helical" evidence="9">
    <location>
        <begin position="37"/>
        <end position="66"/>
    </location>
</feature>
<evidence type="ECO:0000256" key="3">
    <source>
        <dbReference type="ARBA" id="ARBA00022475"/>
    </source>
</evidence>
<keyword evidence="2" id="KW-0813">Transport</keyword>
<dbReference type="AlphaFoldDB" id="A0A7X0X9X2"/>
<dbReference type="Pfam" id="PF03609">
    <property type="entry name" value="EII-Sor"/>
    <property type="match status" value="1"/>
</dbReference>
<sequence>MTLIQAILIALFAYLGWIASPWLGGQGISYHVFGKPLVAGLIVGIIMGDVTNGVIIGATINALYVGAVTPGGAMSSDITFAGYVGTALALSTGVTAEMAVSIAVPLGLIGTFVWQLFATINSVLVHKTDDYAAQGDVAKLTFMTIGLPQIIAFVLRFFPAFLVLYFGASAASDIVQYIPDWLTNIITVIGGMLPALGMAVLLKMLLTTRSLMGYFIVGFIAVTALKLPIFTIAVIGTALAMISFLNKPKGEYADVD</sequence>
<dbReference type="Proteomes" id="UP000561617">
    <property type="component" value="Unassembled WGS sequence"/>
</dbReference>
<evidence type="ECO:0000256" key="7">
    <source>
        <dbReference type="ARBA" id="ARBA00022989"/>
    </source>
</evidence>
<evidence type="ECO:0000256" key="1">
    <source>
        <dbReference type="ARBA" id="ARBA00004651"/>
    </source>
</evidence>
<feature type="transmembrane region" description="Helical" evidence="9">
    <location>
        <begin position="7"/>
        <end position="25"/>
    </location>
</feature>
<dbReference type="RefSeq" id="WP_185381468.1">
    <property type="nucleotide sequence ID" value="NZ_JAASTU010000014.1"/>
</dbReference>
<gene>
    <name evidence="10" type="ORF">HCJ38_12620</name>
</gene>
<protein>
    <submittedName>
        <fullName evidence="10">PTS sugar transporter subunit IIC</fullName>
    </submittedName>
</protein>
<comment type="subcellular location">
    <subcellularLocation>
        <location evidence="1">Cell membrane</location>
        <topology evidence="1">Multi-pass membrane protein</topology>
    </subcellularLocation>
</comment>
<evidence type="ECO:0000256" key="2">
    <source>
        <dbReference type="ARBA" id="ARBA00022448"/>
    </source>
</evidence>
<keyword evidence="8 9" id="KW-0472">Membrane</keyword>
<dbReference type="EMBL" id="JAASTW010000018">
    <property type="protein sequence ID" value="MBC1489836.1"/>
    <property type="molecule type" value="Genomic_DNA"/>
</dbReference>
<proteinExistence type="predicted"/>
<feature type="transmembrane region" description="Helical" evidence="9">
    <location>
        <begin position="214"/>
        <end position="242"/>
    </location>
</feature>
<evidence type="ECO:0000313" key="11">
    <source>
        <dbReference type="Proteomes" id="UP000561617"/>
    </source>
</evidence>
<feature type="transmembrane region" description="Helical" evidence="9">
    <location>
        <begin position="145"/>
        <end position="166"/>
    </location>
</feature>
<evidence type="ECO:0000256" key="5">
    <source>
        <dbReference type="ARBA" id="ARBA00022683"/>
    </source>
</evidence>
<dbReference type="PANTHER" id="PTHR32502">
    <property type="entry name" value="N-ACETYLGALACTOSAMINE PERMEASE II COMPONENT-RELATED"/>
    <property type="match status" value="1"/>
</dbReference>
<evidence type="ECO:0000256" key="8">
    <source>
        <dbReference type="ARBA" id="ARBA00023136"/>
    </source>
</evidence>
<name>A0A7X0X9X2_9LIST</name>
<dbReference type="GO" id="GO:0009401">
    <property type="term" value="P:phosphoenolpyruvate-dependent sugar phosphotransferase system"/>
    <property type="evidence" value="ECO:0007669"/>
    <property type="project" value="UniProtKB-KW"/>
</dbReference>
<feature type="transmembrane region" description="Helical" evidence="9">
    <location>
        <begin position="181"/>
        <end position="202"/>
    </location>
</feature>
<accession>A0A7X0X9X2</accession>
<keyword evidence="6 9" id="KW-0812">Transmembrane</keyword>
<evidence type="ECO:0000313" key="10">
    <source>
        <dbReference type="EMBL" id="MBC1489836.1"/>
    </source>
</evidence>
<dbReference type="InterPro" id="IPR050303">
    <property type="entry name" value="GatZ_KbaZ_carbometab"/>
</dbReference>
<keyword evidence="3" id="KW-1003">Cell membrane</keyword>
<evidence type="ECO:0000256" key="9">
    <source>
        <dbReference type="SAM" id="Phobius"/>
    </source>
</evidence>
<keyword evidence="7 9" id="KW-1133">Transmembrane helix</keyword>
<dbReference type="PROSITE" id="PS51106">
    <property type="entry name" value="PTS_EIIC_TYPE_4"/>
    <property type="match status" value="1"/>
</dbReference>
<reference evidence="10 11" key="1">
    <citation type="submission" date="2020-03" db="EMBL/GenBank/DDBJ databases">
        <title>Soil Listeria distribution.</title>
        <authorList>
            <person name="Liao J."/>
            <person name="Wiedmann M."/>
        </authorList>
    </citation>
    <scope>NUCLEOTIDE SEQUENCE [LARGE SCALE GENOMIC DNA]</scope>
    <source>
        <strain evidence="10 11">FSL L7-1554</strain>
    </source>
</reference>